<dbReference type="InterPro" id="IPR018957">
    <property type="entry name" value="Znf_C3HC4_RING-type"/>
</dbReference>
<dbReference type="Pfam" id="PF01436">
    <property type="entry name" value="NHL"/>
    <property type="match status" value="5"/>
</dbReference>
<feature type="domain" description="B box-type" evidence="10">
    <location>
        <begin position="789"/>
        <end position="835"/>
    </location>
</feature>
<dbReference type="PROSITE" id="PS00518">
    <property type="entry name" value="ZF_RING_1"/>
    <property type="match status" value="2"/>
</dbReference>
<dbReference type="InterPro" id="IPR013083">
    <property type="entry name" value="Znf_RING/FYVE/PHD"/>
</dbReference>
<dbReference type="PANTHER" id="PTHR25462:SF296">
    <property type="entry name" value="MEIOTIC P26, ISOFORM F"/>
    <property type="match status" value="1"/>
</dbReference>
<dbReference type="InterPro" id="IPR001841">
    <property type="entry name" value="Znf_RING"/>
</dbReference>
<dbReference type="Gene3D" id="2.120.10.30">
    <property type="entry name" value="TolB, C-terminal domain"/>
    <property type="match status" value="2"/>
</dbReference>
<dbReference type="Pfam" id="PF13445">
    <property type="entry name" value="zf-RING_UBOX"/>
    <property type="match status" value="1"/>
</dbReference>
<keyword evidence="4 7" id="KW-0863">Zinc-finger</keyword>
<evidence type="ECO:0008006" key="13">
    <source>
        <dbReference type="Google" id="ProtNLM"/>
    </source>
</evidence>
<keyword evidence="5" id="KW-0833">Ubl conjugation pathway</keyword>
<dbReference type="PROSITE" id="PS51125">
    <property type="entry name" value="NHL"/>
    <property type="match status" value="6"/>
</dbReference>
<feature type="repeat" description="NHL" evidence="8">
    <location>
        <begin position="414"/>
        <end position="457"/>
    </location>
</feature>
<evidence type="ECO:0000313" key="12">
    <source>
        <dbReference type="Proteomes" id="UP001159427"/>
    </source>
</evidence>
<evidence type="ECO:0000259" key="9">
    <source>
        <dbReference type="PROSITE" id="PS50089"/>
    </source>
</evidence>
<gene>
    <name evidence="11" type="ORF">PEVE_00021336</name>
</gene>
<organism evidence="11 12">
    <name type="scientific">Porites evermanni</name>
    <dbReference type="NCBI Taxonomy" id="104178"/>
    <lineage>
        <taxon>Eukaryota</taxon>
        <taxon>Metazoa</taxon>
        <taxon>Cnidaria</taxon>
        <taxon>Anthozoa</taxon>
        <taxon>Hexacorallia</taxon>
        <taxon>Scleractinia</taxon>
        <taxon>Fungiina</taxon>
        <taxon>Poritidae</taxon>
        <taxon>Porites</taxon>
    </lineage>
</organism>
<dbReference type="Proteomes" id="UP001159427">
    <property type="component" value="Unassembled WGS sequence"/>
</dbReference>
<sequence length="1349" mass="152270">MESLLINLKEQVTCAICLDSFTDPKTITCLHTFCCDCLKKHALISQRNGKFRCPECQAEVDLPEANCFAKLPSSFHHNRLLSLLAVRQSGDGNEISCGICKKKSAEISYCFECAKFMCSDCVNAHQLFTNLTEGHKVTPVKQFQPQDYEALMKRQSFLADGEKVNILERAKRLKEKTKLYSDAIFKLEQTELELHANITNVKHEVSQTEEQIIAKIRESEREIITHLENTHETRSELLNSAKTQVQSLLKQVNQAVEFAEQLVQKSSSSDIMQSKAKLQQRYNELENAPIPELPANSFAKFFPNLELEKLSVGFVATSEPIIKGLNQDIQAGVESEFEVNPRIPKEKAEGVKVKFQCEVLVEPAEKVGSLRTYENEETTLVKFVAKVPGTFNITVKINETVLSTNTDQVKQRLIQVLGEFELKNETFEKPLGLAVNSKGQIAVVDSEKHCVLITDMEGNCLRKVSYYGNKEGQLKSPSDVTYLNDDNILVADELNRRIQQFNVQTGDFVKSFGKRGTRDGEFQNPVSVCVDDEGRVIVADCRNHRVQVLSQDGEPLFKFGDSGPEKLGPFGCIYHENKFIVSDWDDNSVKFYDSTGKFWYKTREPRQGDERLYLKGPRGLCLQKCGDHHNLLQSLTMESLLRNLKEQVTCAICLDSFADPKTITCLHTFCCDCLKKHALISQRNGKFRCPECQAEVDLPEANCFDKLPSSFHHNRLLSLLAVRQSGDGNEIICGICKRKSAEISYCFECAKFMCSDCVNAHQLFTNLTEGHKVTPVNQFQPQDYEALMKRQSFCSQQYHEREIVRFFCLKCKLCVCQICIATDHKSHEGHDVELLDKVADGEKVNILERAENLKEKTKLYSDAIFKLEQTELELHTNITNVKHEVSQTAEQIIAKIRESEREIITHLENTCASRSEILNSAKTQVQSLLKQINQAVEFAEQLVLKSSSSDIMQSKLKLQQRYNELENAPIPELPVSSFVMYFPNLELEKFSVGFVATSEPIIKGLNQDIQAGVESEFDVNPRIPKEQEQGVKCKFQCEVLVEPAEKVGSLRTYENEDATLVKFVPKVPGTFNITVKIYGKVLSTNTVQVKQRLIQVLGELELKQGTSEKPRGLAVNSKGQIAVVDSERHCVFIIDTEGNCLRKVGCRGKKDGELNGPEDVTYLNDDNILVADEVNHRIQQFNVQTGNFVKSFGKKGKRGGEFQNPVSVCVDDEGRVIVADYFNTRVQVLSQDGEPLLKFGDSGPEKLSQPRSCVYHENKFILWYKIGEEGEGDGQLKSPKGLCLQKCRKHHNLLVCNFDNGRVDQFTLDGCFTGKTTDKFKTGPSRITTTPDGLILVSDWNANKIYILK</sequence>
<evidence type="ECO:0000256" key="6">
    <source>
        <dbReference type="ARBA" id="ARBA00022833"/>
    </source>
</evidence>
<reference evidence="11 12" key="1">
    <citation type="submission" date="2022-05" db="EMBL/GenBank/DDBJ databases">
        <authorList>
            <consortium name="Genoscope - CEA"/>
            <person name="William W."/>
        </authorList>
    </citation>
    <scope>NUCLEOTIDE SEQUENCE [LARGE SCALE GENOMIC DNA]</scope>
</reference>
<evidence type="ECO:0000256" key="8">
    <source>
        <dbReference type="PROSITE-ProRule" id="PRU00504"/>
    </source>
</evidence>
<dbReference type="SMART" id="SM00336">
    <property type="entry name" value="BBOX"/>
    <property type="match status" value="3"/>
</dbReference>
<dbReference type="Gene3D" id="3.30.40.10">
    <property type="entry name" value="Zinc/RING finger domain, C3HC4 (zinc finger)"/>
    <property type="match status" value="2"/>
</dbReference>
<evidence type="ECO:0000256" key="4">
    <source>
        <dbReference type="ARBA" id="ARBA00022771"/>
    </source>
</evidence>
<dbReference type="SUPFAM" id="SSF57845">
    <property type="entry name" value="B-box zinc-binding domain"/>
    <property type="match status" value="1"/>
</dbReference>
<feature type="domain" description="B box-type" evidence="10">
    <location>
        <begin position="92"/>
        <end position="140"/>
    </location>
</feature>
<comment type="caution">
    <text evidence="11">The sequence shown here is derived from an EMBL/GenBank/DDBJ whole genome shotgun (WGS) entry which is preliminary data.</text>
</comment>
<dbReference type="InterPro" id="IPR027370">
    <property type="entry name" value="Znf-RING_euk"/>
</dbReference>
<feature type="repeat" description="NHL" evidence="8">
    <location>
        <begin position="1141"/>
        <end position="1184"/>
    </location>
</feature>
<evidence type="ECO:0000256" key="2">
    <source>
        <dbReference type="ARBA" id="ARBA00022723"/>
    </source>
</evidence>
<dbReference type="PANTHER" id="PTHR25462">
    <property type="entry name" value="BONUS, ISOFORM C-RELATED"/>
    <property type="match status" value="1"/>
</dbReference>
<keyword evidence="12" id="KW-1185">Reference proteome</keyword>
<feature type="domain" description="B box-type" evidence="10">
    <location>
        <begin position="728"/>
        <end position="776"/>
    </location>
</feature>
<dbReference type="InterPro" id="IPR003649">
    <property type="entry name" value="Bbox_C"/>
</dbReference>
<keyword evidence="1" id="KW-0597">Phosphoprotein</keyword>
<keyword evidence="3" id="KW-0677">Repeat</keyword>
<evidence type="ECO:0000256" key="3">
    <source>
        <dbReference type="ARBA" id="ARBA00022737"/>
    </source>
</evidence>
<feature type="repeat" description="NHL" evidence="8">
    <location>
        <begin position="461"/>
        <end position="504"/>
    </location>
</feature>
<dbReference type="InterPro" id="IPR047153">
    <property type="entry name" value="TRIM45/56/19-like"/>
</dbReference>
<dbReference type="PROSITE" id="PS50089">
    <property type="entry name" value="ZF_RING_2"/>
    <property type="match status" value="2"/>
</dbReference>
<evidence type="ECO:0000256" key="1">
    <source>
        <dbReference type="ARBA" id="ARBA00022553"/>
    </source>
</evidence>
<evidence type="ECO:0000256" key="5">
    <source>
        <dbReference type="ARBA" id="ARBA00022786"/>
    </source>
</evidence>
<evidence type="ECO:0000313" key="11">
    <source>
        <dbReference type="EMBL" id="CAH3191145.1"/>
    </source>
</evidence>
<dbReference type="Gene3D" id="3.30.160.60">
    <property type="entry name" value="Classic Zinc Finger"/>
    <property type="match status" value="2"/>
</dbReference>
<evidence type="ECO:0000256" key="7">
    <source>
        <dbReference type="PROSITE-ProRule" id="PRU00024"/>
    </source>
</evidence>
<accession>A0ABN8SL03</accession>
<evidence type="ECO:0000259" key="10">
    <source>
        <dbReference type="PROSITE" id="PS50119"/>
    </source>
</evidence>
<keyword evidence="6" id="KW-0862">Zinc</keyword>
<protein>
    <recommendedName>
        <fullName evidence="13">E3 ubiquitin-protein ligase TRIM71</fullName>
    </recommendedName>
</protein>
<keyword evidence="2" id="KW-0479">Metal-binding</keyword>
<dbReference type="InterPro" id="IPR011042">
    <property type="entry name" value="6-blade_b-propeller_TolB-like"/>
</dbReference>
<feature type="domain" description="RING-type" evidence="9">
    <location>
        <begin position="650"/>
        <end position="693"/>
    </location>
</feature>
<name>A0ABN8SL03_9CNID</name>
<dbReference type="SUPFAM" id="SSF101898">
    <property type="entry name" value="NHL repeat"/>
    <property type="match status" value="2"/>
</dbReference>
<feature type="repeat" description="NHL" evidence="8">
    <location>
        <begin position="509"/>
        <end position="552"/>
    </location>
</feature>
<feature type="repeat" description="NHL" evidence="8">
    <location>
        <begin position="1110"/>
        <end position="1137"/>
    </location>
</feature>
<dbReference type="SUPFAM" id="SSF57850">
    <property type="entry name" value="RING/U-box"/>
    <property type="match status" value="2"/>
</dbReference>
<dbReference type="SMART" id="SM00502">
    <property type="entry name" value="BBC"/>
    <property type="match status" value="2"/>
</dbReference>
<dbReference type="InterPro" id="IPR017907">
    <property type="entry name" value="Znf_RING_CS"/>
</dbReference>
<dbReference type="EMBL" id="CALNXI010002859">
    <property type="protein sequence ID" value="CAH3191145.1"/>
    <property type="molecule type" value="Genomic_DNA"/>
</dbReference>
<feature type="repeat" description="NHL" evidence="8">
    <location>
        <begin position="1189"/>
        <end position="1232"/>
    </location>
</feature>
<dbReference type="InterPro" id="IPR001258">
    <property type="entry name" value="NHL_repeat"/>
</dbReference>
<feature type="domain" description="RING-type" evidence="9">
    <location>
        <begin position="14"/>
        <end position="57"/>
    </location>
</feature>
<proteinExistence type="predicted"/>
<dbReference type="PROSITE" id="PS50119">
    <property type="entry name" value="ZF_BBOX"/>
    <property type="match status" value="3"/>
</dbReference>
<dbReference type="SMART" id="SM00184">
    <property type="entry name" value="RING"/>
    <property type="match status" value="3"/>
</dbReference>
<dbReference type="InterPro" id="IPR000315">
    <property type="entry name" value="Znf_B-box"/>
</dbReference>
<dbReference type="Pfam" id="PF00643">
    <property type="entry name" value="zf-B_box"/>
    <property type="match status" value="3"/>
</dbReference>
<dbReference type="CDD" id="cd05819">
    <property type="entry name" value="NHL"/>
    <property type="match status" value="1"/>
</dbReference>
<dbReference type="Pfam" id="PF00097">
    <property type="entry name" value="zf-C3HC4"/>
    <property type="match status" value="1"/>
</dbReference>